<dbReference type="InterPro" id="IPR004861">
    <property type="entry name" value="Siw14-like"/>
</dbReference>
<dbReference type="Pfam" id="PF03162">
    <property type="entry name" value="Y_phosphatase2"/>
    <property type="match status" value="1"/>
</dbReference>
<feature type="compositionally biased region" description="Basic and acidic residues" evidence="4">
    <location>
        <begin position="420"/>
        <end position="430"/>
    </location>
</feature>
<evidence type="ECO:0000256" key="1">
    <source>
        <dbReference type="ARBA" id="ARBA00004496"/>
    </source>
</evidence>
<name>A0A1Z5THW9_HORWE</name>
<proteinExistence type="predicted"/>
<evidence type="ECO:0000256" key="3">
    <source>
        <dbReference type="ARBA" id="ARBA00022801"/>
    </source>
</evidence>
<feature type="region of interest" description="Disordered" evidence="4">
    <location>
        <begin position="24"/>
        <end position="51"/>
    </location>
</feature>
<dbReference type="PROSITE" id="PS00383">
    <property type="entry name" value="TYR_PHOSPHATASE_1"/>
    <property type="match status" value="1"/>
</dbReference>
<evidence type="ECO:0000256" key="4">
    <source>
        <dbReference type="SAM" id="MobiDB-lite"/>
    </source>
</evidence>
<feature type="region of interest" description="Disordered" evidence="4">
    <location>
        <begin position="356"/>
        <end position="470"/>
    </location>
</feature>
<sequence>MPYMTERAEDVARAASTAMKKAATASAGDMTNGDVSRLTSFPPLERTGDNEDSVTCVENVVDSMAKTEIKEADVMDGGVESTSRPPSPPSGARTPSLRLEECPSRLRPQIPPPNYGAVKPGVLFRSAFPQDRNLEFLEGLNIRTILSFVATEPSEHYTSWLRTSAITRMRIDIAPNKDGHVHTTWDSLCEALLLVLDSANYPLYLHCNQGRHRTGCVIACLRKIQRWPLDAVLAEYRVYASPKARDGDIELIKAFDPDVVFDYAKARGYLDPSPRKQGQQHHHHQQGGFFMKRMDSTIADIDALAEALASHGGPFGDGGDGAELLPTSSRVSSTTGSLFSSASDEEALEMRHSMPTVIGDGPQAAAYSATDGTSMDGRSDRSSNVGDGTGGRRAWDYESPPHAGGGGGEGLQNFSSSSSDYERDFERDGGWENTTATVTELADDAMTPPPDVEGMGDPFGDPSSSSTTSS</sequence>
<dbReference type="PANTHER" id="PTHR31126:SF48">
    <property type="entry name" value="INOSITOL PHOSPHATASE SIW14"/>
    <property type="match status" value="1"/>
</dbReference>
<evidence type="ECO:0000313" key="6">
    <source>
        <dbReference type="Proteomes" id="UP000194280"/>
    </source>
</evidence>
<comment type="subcellular location">
    <subcellularLocation>
        <location evidence="1">Cytoplasm</location>
    </subcellularLocation>
</comment>
<accession>A0A1Z5THW9</accession>
<dbReference type="GO" id="GO:0005737">
    <property type="term" value="C:cytoplasm"/>
    <property type="evidence" value="ECO:0007669"/>
    <property type="project" value="UniProtKB-SubCell"/>
</dbReference>
<dbReference type="GO" id="GO:0016791">
    <property type="term" value="F:phosphatase activity"/>
    <property type="evidence" value="ECO:0007669"/>
    <property type="project" value="TreeGrafter"/>
</dbReference>
<dbReference type="PANTHER" id="PTHR31126">
    <property type="entry name" value="TYROSINE-PROTEIN PHOSPHATASE"/>
    <property type="match status" value="1"/>
</dbReference>
<dbReference type="AlphaFoldDB" id="A0A1Z5THW9"/>
<dbReference type="FunFam" id="3.90.190.10:FF:000035">
    <property type="entry name" value="Tyrosine phosphatase, putative"/>
    <property type="match status" value="1"/>
</dbReference>
<dbReference type="SUPFAM" id="SSF52799">
    <property type="entry name" value="(Phosphotyrosine protein) phosphatases II"/>
    <property type="match status" value="1"/>
</dbReference>
<comment type="caution">
    <text evidence="5">The sequence shown here is derived from an EMBL/GenBank/DDBJ whole genome shotgun (WGS) entry which is preliminary data.</text>
</comment>
<reference evidence="5 6" key="1">
    <citation type="submission" date="2017-01" db="EMBL/GenBank/DDBJ databases">
        <title>The recent genome duplication of the halophilic yeast Hortaea werneckii: insights from long-read sequencing.</title>
        <authorList>
            <person name="Sinha S."/>
            <person name="Flibotte S."/>
            <person name="Neira M."/>
            <person name="Lenassi M."/>
            <person name="Gostincar C."/>
            <person name="Stajich J.E."/>
            <person name="Nislow C.E."/>
        </authorList>
    </citation>
    <scope>NUCLEOTIDE SEQUENCE [LARGE SCALE GENOMIC DNA]</scope>
    <source>
        <strain evidence="5 6">EXF-2000</strain>
    </source>
</reference>
<dbReference type="InParanoid" id="A0A1Z5THW9"/>
<dbReference type="VEuPathDB" id="FungiDB:BTJ68_04710"/>
<dbReference type="InterPro" id="IPR029021">
    <property type="entry name" value="Prot-tyrosine_phosphatase-like"/>
</dbReference>
<dbReference type="Gene3D" id="3.90.190.10">
    <property type="entry name" value="Protein tyrosine phosphatase superfamily"/>
    <property type="match status" value="1"/>
</dbReference>
<dbReference type="Proteomes" id="UP000194280">
    <property type="component" value="Unassembled WGS sequence"/>
</dbReference>
<keyword evidence="6" id="KW-1185">Reference proteome</keyword>
<keyword evidence="2" id="KW-0963">Cytoplasm</keyword>
<protein>
    <recommendedName>
        <fullName evidence="7">Tyrosine specific protein phosphatases domain-containing protein</fullName>
    </recommendedName>
</protein>
<dbReference type="EMBL" id="MUNK01000042">
    <property type="protein sequence ID" value="OTA35597.1"/>
    <property type="molecule type" value="Genomic_DNA"/>
</dbReference>
<organism evidence="5 6">
    <name type="scientific">Hortaea werneckii EXF-2000</name>
    <dbReference type="NCBI Taxonomy" id="1157616"/>
    <lineage>
        <taxon>Eukaryota</taxon>
        <taxon>Fungi</taxon>
        <taxon>Dikarya</taxon>
        <taxon>Ascomycota</taxon>
        <taxon>Pezizomycotina</taxon>
        <taxon>Dothideomycetes</taxon>
        <taxon>Dothideomycetidae</taxon>
        <taxon>Mycosphaerellales</taxon>
        <taxon>Teratosphaeriaceae</taxon>
        <taxon>Hortaea</taxon>
    </lineage>
</organism>
<evidence type="ECO:0000313" key="5">
    <source>
        <dbReference type="EMBL" id="OTA35597.1"/>
    </source>
</evidence>
<dbReference type="InterPro" id="IPR016130">
    <property type="entry name" value="Tyr_Pase_AS"/>
</dbReference>
<dbReference type="GO" id="GO:0052840">
    <property type="term" value="F:inositol diphosphate tetrakisphosphate diphosphatase activity"/>
    <property type="evidence" value="ECO:0007669"/>
    <property type="project" value="TreeGrafter"/>
</dbReference>
<dbReference type="OrthoDB" id="6375174at2759"/>
<evidence type="ECO:0000256" key="2">
    <source>
        <dbReference type="ARBA" id="ARBA00022490"/>
    </source>
</evidence>
<dbReference type="STRING" id="1157616.A0A1Z5THW9"/>
<keyword evidence="3" id="KW-0378">Hydrolase</keyword>
<gene>
    <name evidence="5" type="ORF">BTJ68_04710</name>
</gene>
<feature type="region of interest" description="Disordered" evidence="4">
    <location>
        <begin position="70"/>
        <end position="96"/>
    </location>
</feature>
<evidence type="ECO:0008006" key="7">
    <source>
        <dbReference type="Google" id="ProtNLM"/>
    </source>
</evidence>